<organism evidence="1 2">
    <name type="scientific">Homarus americanus</name>
    <name type="common">American lobster</name>
    <dbReference type="NCBI Taxonomy" id="6706"/>
    <lineage>
        <taxon>Eukaryota</taxon>
        <taxon>Metazoa</taxon>
        <taxon>Ecdysozoa</taxon>
        <taxon>Arthropoda</taxon>
        <taxon>Crustacea</taxon>
        <taxon>Multicrustacea</taxon>
        <taxon>Malacostraca</taxon>
        <taxon>Eumalacostraca</taxon>
        <taxon>Eucarida</taxon>
        <taxon>Decapoda</taxon>
        <taxon>Pleocyemata</taxon>
        <taxon>Astacidea</taxon>
        <taxon>Nephropoidea</taxon>
        <taxon>Nephropidae</taxon>
        <taxon>Homarus</taxon>
    </lineage>
</organism>
<dbReference type="Proteomes" id="UP000747542">
    <property type="component" value="Unassembled WGS sequence"/>
</dbReference>
<sequence length="158" mass="18518">MFRLSNFVLMGCPYFRFHHELSEVNGIIVRGRCPQLAHRSQNGIVRTKQFLHGLAFGRVWAGTWRLGAGPCSVLCERQGSEFPTQIVMNLGFDYCFELMWVGRWRHWWYELKKFVQCPGLFRWKTTSKHCFSYSPTLLPNSLQIKKFKCGLWFGCSVV</sequence>
<comment type="caution">
    <text evidence="1">The sequence shown here is derived from an EMBL/GenBank/DDBJ whole genome shotgun (WGS) entry which is preliminary data.</text>
</comment>
<reference evidence="1" key="1">
    <citation type="journal article" date="2021" name="Sci. Adv.">
        <title>The American lobster genome reveals insights on longevity, neural, and immune adaptations.</title>
        <authorList>
            <person name="Polinski J.M."/>
            <person name="Zimin A.V."/>
            <person name="Clark K.F."/>
            <person name="Kohn A.B."/>
            <person name="Sadowski N."/>
            <person name="Timp W."/>
            <person name="Ptitsyn A."/>
            <person name="Khanna P."/>
            <person name="Romanova D.Y."/>
            <person name="Williams P."/>
            <person name="Greenwood S.J."/>
            <person name="Moroz L.L."/>
            <person name="Walt D.R."/>
            <person name="Bodnar A.G."/>
        </authorList>
    </citation>
    <scope>NUCLEOTIDE SEQUENCE</scope>
    <source>
        <strain evidence="1">GMGI-L3</strain>
    </source>
</reference>
<name>A0A8J5MTE7_HOMAM</name>
<proteinExistence type="predicted"/>
<evidence type="ECO:0000313" key="1">
    <source>
        <dbReference type="EMBL" id="KAG7162802.1"/>
    </source>
</evidence>
<gene>
    <name evidence="1" type="ORF">Hamer_G024407</name>
</gene>
<dbReference type="EMBL" id="JAHLQT010027065">
    <property type="protein sequence ID" value="KAG7162802.1"/>
    <property type="molecule type" value="Genomic_DNA"/>
</dbReference>
<keyword evidence="2" id="KW-1185">Reference proteome</keyword>
<accession>A0A8J5MTE7</accession>
<protein>
    <submittedName>
        <fullName evidence="1">Uncharacterized protein</fullName>
    </submittedName>
</protein>
<evidence type="ECO:0000313" key="2">
    <source>
        <dbReference type="Proteomes" id="UP000747542"/>
    </source>
</evidence>
<dbReference type="AlphaFoldDB" id="A0A8J5MTE7"/>